<keyword evidence="3" id="KW-1185">Reference proteome</keyword>
<organism evidence="2 3">
    <name type="scientific">Hyphomicrobium facile</name>
    <dbReference type="NCBI Taxonomy" id="51670"/>
    <lineage>
        <taxon>Bacteria</taxon>
        <taxon>Pseudomonadati</taxon>
        <taxon>Pseudomonadota</taxon>
        <taxon>Alphaproteobacteria</taxon>
        <taxon>Hyphomicrobiales</taxon>
        <taxon>Hyphomicrobiaceae</taxon>
        <taxon>Hyphomicrobium</taxon>
    </lineage>
</organism>
<dbReference type="EMBL" id="FPCH01000002">
    <property type="protein sequence ID" value="SFV32679.1"/>
    <property type="molecule type" value="Genomic_DNA"/>
</dbReference>
<protein>
    <submittedName>
        <fullName evidence="2">Uncharacterized SAM-binding protein YcdF, DUF218 family</fullName>
    </submittedName>
</protein>
<dbReference type="GO" id="GO:0005886">
    <property type="term" value="C:plasma membrane"/>
    <property type="evidence" value="ECO:0007669"/>
    <property type="project" value="TreeGrafter"/>
</dbReference>
<evidence type="ECO:0000313" key="2">
    <source>
        <dbReference type="EMBL" id="SFV32679.1"/>
    </source>
</evidence>
<dbReference type="GO" id="GO:0000270">
    <property type="term" value="P:peptidoglycan metabolic process"/>
    <property type="evidence" value="ECO:0007669"/>
    <property type="project" value="TreeGrafter"/>
</dbReference>
<accession>A0A1I7NDF7</accession>
<dbReference type="InterPro" id="IPR003848">
    <property type="entry name" value="DUF218"/>
</dbReference>
<dbReference type="RefSeq" id="WP_244531156.1">
    <property type="nucleotide sequence ID" value="NZ_FPCH01000002.1"/>
</dbReference>
<dbReference type="InterPro" id="IPR014729">
    <property type="entry name" value="Rossmann-like_a/b/a_fold"/>
</dbReference>
<dbReference type="CDD" id="cd06259">
    <property type="entry name" value="YdcF-like"/>
    <property type="match status" value="1"/>
</dbReference>
<evidence type="ECO:0000313" key="3">
    <source>
        <dbReference type="Proteomes" id="UP000199423"/>
    </source>
</evidence>
<dbReference type="Pfam" id="PF02698">
    <property type="entry name" value="DUF218"/>
    <property type="match status" value="1"/>
</dbReference>
<gene>
    <name evidence="2" type="ORF">SAMN04488557_1687</name>
</gene>
<dbReference type="PANTHER" id="PTHR30336:SF4">
    <property type="entry name" value="ENVELOPE BIOGENESIS FACTOR ELYC"/>
    <property type="match status" value="1"/>
</dbReference>
<dbReference type="STRING" id="51670.SAMN04488557_1687"/>
<dbReference type="Gene3D" id="3.40.50.620">
    <property type="entry name" value="HUPs"/>
    <property type="match status" value="1"/>
</dbReference>
<dbReference type="AlphaFoldDB" id="A0A1I7NDF7"/>
<dbReference type="PANTHER" id="PTHR30336">
    <property type="entry name" value="INNER MEMBRANE PROTEIN, PROBABLE PERMEASE"/>
    <property type="match status" value="1"/>
</dbReference>
<evidence type="ECO:0000259" key="1">
    <source>
        <dbReference type="Pfam" id="PF02698"/>
    </source>
</evidence>
<dbReference type="GO" id="GO:0043164">
    <property type="term" value="P:Gram-negative-bacterium-type cell wall biogenesis"/>
    <property type="evidence" value="ECO:0007669"/>
    <property type="project" value="TreeGrafter"/>
</dbReference>
<reference evidence="3" key="1">
    <citation type="submission" date="2016-10" db="EMBL/GenBank/DDBJ databases">
        <authorList>
            <person name="Varghese N."/>
            <person name="Submissions S."/>
        </authorList>
    </citation>
    <scope>NUCLEOTIDE SEQUENCE [LARGE SCALE GENOMIC DNA]</scope>
    <source>
        <strain evidence="3">DSM 1565</strain>
    </source>
</reference>
<proteinExistence type="predicted"/>
<name>A0A1I7NDF7_9HYPH</name>
<dbReference type="InterPro" id="IPR051599">
    <property type="entry name" value="Cell_Envelope_Assoc"/>
</dbReference>
<feature type="domain" description="DUF218" evidence="1">
    <location>
        <begin position="43"/>
        <end position="170"/>
    </location>
</feature>
<sequence>MILLAATIAAVGALSLLPIGEILIHPLEARFPAERLSPGQSIDGIIALGGDDARISAAAELARVYPDARVVVTGEDPVKSRSIVAHHGVSAARLTIEPNATNTFENATFTAALLRPRPSQQWVLVTSRSHMPRAVGCFRKAGFTVLAWPVSRPAAADRRTDRIALHEWAGLLFYRLLGRIDASFPAPSVVGGS</sequence>
<dbReference type="Proteomes" id="UP000199423">
    <property type="component" value="Unassembled WGS sequence"/>
</dbReference>